<protein>
    <submittedName>
        <fullName evidence="1">Unannotated protein</fullName>
    </submittedName>
</protein>
<sequence>MQDIEVTVAAMANSAAEHINSAFPEGQIQLIGHSAGSMIACVSGMNLSDLGRSVKMISLDAIGFANQIAMSGKRYSFISNYDRFRVLTQRSPEVLRNSIIRRLKARNQSSYEFFLLHVGGLALRHKLVTKPDFEIRVLYCRANQRFRDWEANKLLSYEQVEGTHETLLNRQYLPTIVPKIVKFFEG</sequence>
<accession>A0A6J7J1A3</accession>
<name>A0A6J7J1A3_9ZZZZ</name>
<reference evidence="1" key="1">
    <citation type="submission" date="2020-05" db="EMBL/GenBank/DDBJ databases">
        <authorList>
            <person name="Chiriac C."/>
            <person name="Salcher M."/>
            <person name="Ghai R."/>
            <person name="Kavagutti S V."/>
        </authorList>
    </citation>
    <scope>NUCLEOTIDE SEQUENCE</scope>
</reference>
<evidence type="ECO:0000313" key="1">
    <source>
        <dbReference type="EMBL" id="CAB4936302.1"/>
    </source>
</evidence>
<proteinExistence type="predicted"/>
<dbReference type="InterPro" id="IPR029058">
    <property type="entry name" value="AB_hydrolase_fold"/>
</dbReference>
<dbReference type="AlphaFoldDB" id="A0A6J7J1A3"/>
<dbReference type="EMBL" id="CAFBMZ010000117">
    <property type="protein sequence ID" value="CAB4936302.1"/>
    <property type="molecule type" value="Genomic_DNA"/>
</dbReference>
<organism evidence="1">
    <name type="scientific">freshwater metagenome</name>
    <dbReference type="NCBI Taxonomy" id="449393"/>
    <lineage>
        <taxon>unclassified sequences</taxon>
        <taxon>metagenomes</taxon>
        <taxon>ecological metagenomes</taxon>
    </lineage>
</organism>
<dbReference type="SUPFAM" id="SSF53474">
    <property type="entry name" value="alpha/beta-Hydrolases"/>
    <property type="match status" value="1"/>
</dbReference>
<dbReference type="Gene3D" id="3.40.50.1820">
    <property type="entry name" value="alpha/beta hydrolase"/>
    <property type="match status" value="1"/>
</dbReference>
<gene>
    <name evidence="1" type="ORF">UFOPK3684_01241</name>
</gene>